<feature type="compositionally biased region" description="Basic residues" evidence="1">
    <location>
        <begin position="53"/>
        <end position="67"/>
    </location>
</feature>
<proteinExistence type="predicted"/>
<evidence type="ECO:0000313" key="3">
    <source>
        <dbReference type="Proteomes" id="UP000828390"/>
    </source>
</evidence>
<reference evidence="2" key="1">
    <citation type="journal article" date="2019" name="bioRxiv">
        <title>The Genome of the Zebra Mussel, Dreissena polymorpha: A Resource for Invasive Species Research.</title>
        <authorList>
            <person name="McCartney M.A."/>
            <person name="Auch B."/>
            <person name="Kono T."/>
            <person name="Mallez S."/>
            <person name="Zhang Y."/>
            <person name="Obille A."/>
            <person name="Becker A."/>
            <person name="Abrahante J.E."/>
            <person name="Garbe J."/>
            <person name="Badalamenti J.P."/>
            <person name="Herman A."/>
            <person name="Mangelson H."/>
            <person name="Liachko I."/>
            <person name="Sullivan S."/>
            <person name="Sone E.D."/>
            <person name="Koren S."/>
            <person name="Silverstein K.A.T."/>
            <person name="Beckman K.B."/>
            <person name="Gohl D.M."/>
        </authorList>
    </citation>
    <scope>NUCLEOTIDE SEQUENCE</scope>
    <source>
        <strain evidence="2">Duluth1</strain>
        <tissue evidence="2">Whole animal</tissue>
    </source>
</reference>
<protein>
    <submittedName>
        <fullName evidence="2">Uncharacterized protein</fullName>
    </submittedName>
</protein>
<name>A0A9D4HEA6_DREPO</name>
<keyword evidence="3" id="KW-1185">Reference proteome</keyword>
<gene>
    <name evidence="2" type="ORF">DPMN_057437</name>
</gene>
<comment type="caution">
    <text evidence="2">The sequence shown here is derived from an EMBL/GenBank/DDBJ whole genome shotgun (WGS) entry which is preliminary data.</text>
</comment>
<dbReference type="Proteomes" id="UP000828390">
    <property type="component" value="Unassembled WGS sequence"/>
</dbReference>
<dbReference type="EMBL" id="JAIWYP010000013">
    <property type="protein sequence ID" value="KAH3714739.1"/>
    <property type="molecule type" value="Genomic_DNA"/>
</dbReference>
<accession>A0A9D4HEA6</accession>
<sequence>MYGYLFSSVLPSISTESIWKIVVVFSHEKAHTFRMQDGHHVSHDCRNPTQAAHNRKNNITKRKLTTK</sequence>
<feature type="region of interest" description="Disordered" evidence="1">
    <location>
        <begin position="39"/>
        <end position="67"/>
    </location>
</feature>
<evidence type="ECO:0000256" key="1">
    <source>
        <dbReference type="SAM" id="MobiDB-lite"/>
    </source>
</evidence>
<reference evidence="2" key="2">
    <citation type="submission" date="2020-11" db="EMBL/GenBank/DDBJ databases">
        <authorList>
            <person name="McCartney M.A."/>
            <person name="Auch B."/>
            <person name="Kono T."/>
            <person name="Mallez S."/>
            <person name="Becker A."/>
            <person name="Gohl D.M."/>
            <person name="Silverstein K.A.T."/>
            <person name="Koren S."/>
            <person name="Bechman K.B."/>
            <person name="Herman A."/>
            <person name="Abrahante J.E."/>
            <person name="Garbe J."/>
        </authorList>
    </citation>
    <scope>NUCLEOTIDE SEQUENCE</scope>
    <source>
        <strain evidence="2">Duluth1</strain>
        <tissue evidence="2">Whole animal</tissue>
    </source>
</reference>
<evidence type="ECO:0000313" key="2">
    <source>
        <dbReference type="EMBL" id="KAH3714739.1"/>
    </source>
</evidence>
<organism evidence="2 3">
    <name type="scientific">Dreissena polymorpha</name>
    <name type="common">Zebra mussel</name>
    <name type="synonym">Mytilus polymorpha</name>
    <dbReference type="NCBI Taxonomy" id="45954"/>
    <lineage>
        <taxon>Eukaryota</taxon>
        <taxon>Metazoa</taxon>
        <taxon>Spiralia</taxon>
        <taxon>Lophotrochozoa</taxon>
        <taxon>Mollusca</taxon>
        <taxon>Bivalvia</taxon>
        <taxon>Autobranchia</taxon>
        <taxon>Heteroconchia</taxon>
        <taxon>Euheterodonta</taxon>
        <taxon>Imparidentia</taxon>
        <taxon>Neoheterodontei</taxon>
        <taxon>Myida</taxon>
        <taxon>Dreissenoidea</taxon>
        <taxon>Dreissenidae</taxon>
        <taxon>Dreissena</taxon>
    </lineage>
</organism>
<dbReference type="AlphaFoldDB" id="A0A9D4HEA6"/>